<dbReference type="GO" id="GO:0019752">
    <property type="term" value="P:carboxylic acid metabolic process"/>
    <property type="evidence" value="ECO:0007669"/>
    <property type="project" value="InterPro"/>
</dbReference>
<evidence type="ECO:0000256" key="5">
    <source>
        <dbReference type="RuleBase" id="RU000382"/>
    </source>
</evidence>
<protein>
    <submittedName>
        <fullName evidence="6">Pyridoxal-dependent decarboxylase</fullName>
    </submittedName>
</protein>
<keyword evidence="3 5" id="KW-0456">Lyase</keyword>
<proteinExistence type="inferred from homology"/>
<dbReference type="Proteomes" id="UP000050509">
    <property type="component" value="Unassembled WGS sequence"/>
</dbReference>
<dbReference type="InterPro" id="IPR015421">
    <property type="entry name" value="PyrdxlP-dep_Trfase_major"/>
</dbReference>
<dbReference type="GO" id="GO:0030170">
    <property type="term" value="F:pyridoxal phosphate binding"/>
    <property type="evidence" value="ECO:0007669"/>
    <property type="project" value="InterPro"/>
</dbReference>
<dbReference type="Pfam" id="PF00282">
    <property type="entry name" value="Pyridoxal_deC"/>
    <property type="match status" value="1"/>
</dbReference>
<comment type="cofactor">
    <cofactor evidence="1 5">
        <name>pyridoxal 5'-phosphate</name>
        <dbReference type="ChEBI" id="CHEBI:597326"/>
    </cofactor>
</comment>
<dbReference type="InterPro" id="IPR002129">
    <property type="entry name" value="PyrdxlP-dep_de-COase"/>
</dbReference>
<accession>A0A0P9FEB7</accession>
<dbReference type="AlphaFoldDB" id="A0A0P9FEB7"/>
<evidence type="ECO:0000256" key="1">
    <source>
        <dbReference type="ARBA" id="ARBA00001933"/>
    </source>
</evidence>
<dbReference type="InterPro" id="IPR050477">
    <property type="entry name" value="GrpII_AminoAcid_Decarb"/>
</dbReference>
<evidence type="ECO:0000313" key="6">
    <source>
        <dbReference type="EMBL" id="KPV51299.1"/>
    </source>
</evidence>
<dbReference type="Gene3D" id="3.40.640.10">
    <property type="entry name" value="Type I PLP-dependent aspartate aminotransferase-like (Major domain)"/>
    <property type="match status" value="1"/>
</dbReference>
<dbReference type="Gene3D" id="3.90.1150.10">
    <property type="entry name" value="Aspartate Aminotransferase, domain 1"/>
    <property type="match status" value="1"/>
</dbReference>
<dbReference type="EMBL" id="LJCR01000976">
    <property type="protein sequence ID" value="KPV51299.1"/>
    <property type="molecule type" value="Genomic_DNA"/>
</dbReference>
<gene>
    <name evidence="6" type="ORF">SE17_22015</name>
</gene>
<keyword evidence="2 5" id="KW-0663">Pyridoxal phosphate</keyword>
<dbReference type="SUPFAM" id="SSF53383">
    <property type="entry name" value="PLP-dependent transferases"/>
    <property type="match status" value="1"/>
</dbReference>
<dbReference type="PANTHER" id="PTHR42735">
    <property type="match status" value="1"/>
</dbReference>
<evidence type="ECO:0000256" key="3">
    <source>
        <dbReference type="ARBA" id="ARBA00023239"/>
    </source>
</evidence>
<name>A0A0P9FEB7_9CHLR</name>
<organism evidence="6 7">
    <name type="scientific">Kouleothrix aurantiaca</name>
    <dbReference type="NCBI Taxonomy" id="186479"/>
    <lineage>
        <taxon>Bacteria</taxon>
        <taxon>Bacillati</taxon>
        <taxon>Chloroflexota</taxon>
        <taxon>Chloroflexia</taxon>
        <taxon>Chloroflexales</taxon>
        <taxon>Roseiflexineae</taxon>
        <taxon>Roseiflexaceae</taxon>
        <taxon>Kouleothrix</taxon>
    </lineage>
</organism>
<sequence length="418" mass="43737">YPNYFPSLLQLENDVVHTLAGLLQGDAGVVGNCTSGGTESIMLAVKAARDKARAERPGLGEPEMVLPHTAHAAFHKAAHYLGVRPVVTPFDTQTFRADVEAMRAAITPNTILLVASAPCYSHGVVDPVPQIAALAQEHGLPCHVDACVGGIQLAIMRGLGMPVPPFDFSVPGVTSISVDMHQYGYAAKNASALLYRDRALRRYALFCCAATTGYAVINPTVLSSKSGGPLAGAWATLQALGESGYRAIVREVMGATARLTAGVRAIDGLRVLGEPDMCMFAFTSDTVNLFELDDELTRRGWWLQAQFSAGGGPANLHLTINRSNVAHVDALLDALRASVAALSSRGPGEAGDVGALGAEVARLMAAPGPDTFAQIAALAGLQPGAMPTSFARINAVLDALPDPVVDALLVEYLNSLYG</sequence>
<dbReference type="InterPro" id="IPR015422">
    <property type="entry name" value="PyrdxlP-dep_Trfase_small"/>
</dbReference>
<evidence type="ECO:0000256" key="2">
    <source>
        <dbReference type="ARBA" id="ARBA00022898"/>
    </source>
</evidence>
<dbReference type="PANTHER" id="PTHR42735:SF6">
    <property type="entry name" value="SPHINGOSINE-1-PHOSPHATE LYASE 1"/>
    <property type="match status" value="1"/>
</dbReference>
<comment type="similarity">
    <text evidence="4">Belongs to the group II decarboxylase family. Sphingosine-1-phosphate lyase subfamily.</text>
</comment>
<keyword evidence="7" id="KW-1185">Reference proteome</keyword>
<evidence type="ECO:0000313" key="7">
    <source>
        <dbReference type="Proteomes" id="UP000050509"/>
    </source>
</evidence>
<evidence type="ECO:0000256" key="4">
    <source>
        <dbReference type="ARBA" id="ARBA00038302"/>
    </source>
</evidence>
<comment type="caution">
    <text evidence="6">The sequence shown here is derived from an EMBL/GenBank/DDBJ whole genome shotgun (WGS) entry which is preliminary data.</text>
</comment>
<dbReference type="GO" id="GO:0004058">
    <property type="term" value="F:aromatic-L-amino-acid decarboxylase activity"/>
    <property type="evidence" value="ECO:0007669"/>
    <property type="project" value="UniProtKB-ARBA"/>
</dbReference>
<dbReference type="InterPro" id="IPR015424">
    <property type="entry name" value="PyrdxlP-dep_Trfase"/>
</dbReference>
<feature type="non-terminal residue" evidence="6">
    <location>
        <position position="1"/>
    </location>
</feature>
<reference evidence="6 7" key="1">
    <citation type="submission" date="2015-09" db="EMBL/GenBank/DDBJ databases">
        <title>Draft genome sequence of Kouleothrix aurantiaca JCM 19913.</title>
        <authorList>
            <person name="Hemp J."/>
        </authorList>
    </citation>
    <scope>NUCLEOTIDE SEQUENCE [LARGE SCALE GENOMIC DNA]</scope>
    <source>
        <strain evidence="6 7">COM-B</strain>
    </source>
</reference>